<evidence type="ECO:0000256" key="6">
    <source>
        <dbReference type="ARBA" id="ARBA00022989"/>
    </source>
</evidence>
<feature type="transmembrane region" description="Helical" evidence="10">
    <location>
        <begin position="122"/>
        <end position="144"/>
    </location>
</feature>
<keyword evidence="6 10" id="KW-1133">Transmembrane helix</keyword>
<comment type="caution">
    <text evidence="11">The sequence shown here is derived from an EMBL/GenBank/DDBJ whole genome shotgun (WGS) entry which is preliminary data.</text>
</comment>
<feature type="transmembrane region" description="Helical" evidence="10">
    <location>
        <begin position="36"/>
        <end position="60"/>
    </location>
</feature>
<evidence type="ECO:0000256" key="4">
    <source>
        <dbReference type="ARBA" id="ARBA00022692"/>
    </source>
</evidence>
<organism evidence="11 12">
    <name type="scientific">Zophobas morio</name>
    <dbReference type="NCBI Taxonomy" id="2755281"/>
    <lineage>
        <taxon>Eukaryota</taxon>
        <taxon>Metazoa</taxon>
        <taxon>Ecdysozoa</taxon>
        <taxon>Arthropoda</taxon>
        <taxon>Hexapoda</taxon>
        <taxon>Insecta</taxon>
        <taxon>Pterygota</taxon>
        <taxon>Neoptera</taxon>
        <taxon>Endopterygota</taxon>
        <taxon>Coleoptera</taxon>
        <taxon>Polyphaga</taxon>
        <taxon>Cucujiformia</taxon>
        <taxon>Tenebrionidae</taxon>
        <taxon>Zophobas</taxon>
    </lineage>
</organism>
<evidence type="ECO:0000313" key="11">
    <source>
        <dbReference type="EMBL" id="KAJ3656990.1"/>
    </source>
</evidence>
<comment type="caution">
    <text evidence="10">Lacks conserved residue(s) required for the propagation of feature annotation.</text>
</comment>
<keyword evidence="3 10" id="KW-0716">Sensory transduction</keyword>
<keyword evidence="7 10" id="KW-0472">Membrane</keyword>
<keyword evidence="8 10" id="KW-0675">Receptor</keyword>
<comment type="subcellular location">
    <subcellularLocation>
        <location evidence="1 10">Cell membrane</location>
        <topology evidence="1 10">Multi-pass membrane protein</topology>
    </subcellularLocation>
</comment>
<comment type="similarity">
    <text evidence="10">Belongs to the insect chemoreceptor superfamily. Heteromeric odorant receptor channel (TC 1.A.69) family.</text>
</comment>
<dbReference type="GO" id="GO:0005549">
    <property type="term" value="F:odorant binding"/>
    <property type="evidence" value="ECO:0007669"/>
    <property type="project" value="InterPro"/>
</dbReference>
<evidence type="ECO:0000256" key="5">
    <source>
        <dbReference type="ARBA" id="ARBA00022725"/>
    </source>
</evidence>
<accession>A0AA38MH61</accession>
<evidence type="ECO:0000313" key="12">
    <source>
        <dbReference type="Proteomes" id="UP001168821"/>
    </source>
</evidence>
<feature type="transmembrane region" description="Helical" evidence="10">
    <location>
        <begin position="164"/>
        <end position="188"/>
    </location>
</feature>
<dbReference type="EMBL" id="JALNTZ010000004">
    <property type="protein sequence ID" value="KAJ3656990.1"/>
    <property type="molecule type" value="Genomic_DNA"/>
</dbReference>
<feature type="transmembrane region" description="Helical" evidence="10">
    <location>
        <begin position="66"/>
        <end position="86"/>
    </location>
</feature>
<dbReference type="Proteomes" id="UP001168821">
    <property type="component" value="Unassembled WGS sequence"/>
</dbReference>
<evidence type="ECO:0000256" key="9">
    <source>
        <dbReference type="ARBA" id="ARBA00023224"/>
    </source>
</evidence>
<feature type="transmembrane region" description="Helical" evidence="10">
    <location>
        <begin position="260"/>
        <end position="282"/>
    </location>
</feature>
<keyword evidence="5 10" id="KW-0552">Olfaction</keyword>
<evidence type="ECO:0000256" key="8">
    <source>
        <dbReference type="ARBA" id="ARBA00023170"/>
    </source>
</evidence>
<feature type="transmembrane region" description="Helical" evidence="10">
    <location>
        <begin position="294"/>
        <end position="314"/>
    </location>
</feature>
<evidence type="ECO:0000256" key="7">
    <source>
        <dbReference type="ARBA" id="ARBA00023136"/>
    </source>
</evidence>
<keyword evidence="4 10" id="KW-0812">Transmembrane</keyword>
<dbReference type="PANTHER" id="PTHR21137">
    <property type="entry name" value="ODORANT RECEPTOR"/>
    <property type="match status" value="1"/>
</dbReference>
<proteinExistence type="inferred from homology"/>
<dbReference type="PANTHER" id="PTHR21137:SF35">
    <property type="entry name" value="ODORANT RECEPTOR 19A-RELATED"/>
    <property type="match status" value="1"/>
</dbReference>
<evidence type="ECO:0000256" key="10">
    <source>
        <dbReference type="RuleBase" id="RU351113"/>
    </source>
</evidence>
<sequence length="390" mass="45415">MSICDYDNPKLMTDDCLKPLRFISSDILQLKPVKFLAWYSFVVHFVTDLMLLLFIAYLYHDPKQNVLYIAVLIGDYYPTFATALVLQDSEKVAHLKDELPLWAIDTAGPKHYSRIKLETQILSVYSIVTFLICLCGCGLYMQNLSHDQEWFFVLKMIHDFLPDYYAILSSFFRLSIPFFGYAMILHAMETIYYTQHLRYQIIMFNEYIAGIGNCRQGKKEDDLFYDVEYQEEVDRRLRFCIKRWDEYLGAYNNKLKEIKFMMVGFAVCGYFLGISIAIIALSGVVTPDYFPRHLATGLGALLTFVGVIMAGQALETEMEDMVLVINGVKWYNFNKKNKTLYFTLLMNLMTERRLQLSENYSINLELGVAIVKGIYSIVTVYTNMDMRKNF</sequence>
<evidence type="ECO:0000256" key="3">
    <source>
        <dbReference type="ARBA" id="ARBA00022606"/>
    </source>
</evidence>
<gene>
    <name evidence="11" type="ORF">Zmor_016026</name>
</gene>
<dbReference type="AlphaFoldDB" id="A0AA38MH61"/>
<evidence type="ECO:0000256" key="2">
    <source>
        <dbReference type="ARBA" id="ARBA00022475"/>
    </source>
</evidence>
<keyword evidence="12" id="KW-1185">Reference proteome</keyword>
<evidence type="ECO:0000256" key="1">
    <source>
        <dbReference type="ARBA" id="ARBA00004651"/>
    </source>
</evidence>
<keyword evidence="9 10" id="KW-0807">Transducer</keyword>
<dbReference type="GO" id="GO:0007165">
    <property type="term" value="P:signal transduction"/>
    <property type="evidence" value="ECO:0007669"/>
    <property type="project" value="UniProtKB-KW"/>
</dbReference>
<dbReference type="GO" id="GO:0004984">
    <property type="term" value="F:olfactory receptor activity"/>
    <property type="evidence" value="ECO:0007669"/>
    <property type="project" value="InterPro"/>
</dbReference>
<name>A0AA38MH61_9CUCU</name>
<reference evidence="11" key="1">
    <citation type="journal article" date="2023" name="G3 (Bethesda)">
        <title>Whole genome assemblies of Zophobas morio and Tenebrio molitor.</title>
        <authorList>
            <person name="Kaur S."/>
            <person name="Stinson S.A."/>
            <person name="diCenzo G.C."/>
        </authorList>
    </citation>
    <scope>NUCLEOTIDE SEQUENCE</scope>
    <source>
        <strain evidence="11">QUZm001</strain>
    </source>
</reference>
<protein>
    <recommendedName>
        <fullName evidence="10">Odorant receptor</fullName>
    </recommendedName>
</protein>
<dbReference type="InterPro" id="IPR004117">
    <property type="entry name" value="7tm6_olfct_rcpt"/>
</dbReference>
<dbReference type="GO" id="GO:0005886">
    <property type="term" value="C:plasma membrane"/>
    <property type="evidence" value="ECO:0007669"/>
    <property type="project" value="UniProtKB-SubCell"/>
</dbReference>
<keyword evidence="2" id="KW-1003">Cell membrane</keyword>